<evidence type="ECO:0000256" key="1">
    <source>
        <dbReference type="ARBA" id="ARBA00004323"/>
    </source>
</evidence>
<comment type="similarity">
    <text evidence="2 10">Belongs to the glycosyltransferase 31 family.</text>
</comment>
<evidence type="ECO:0000313" key="11">
    <source>
        <dbReference type="EMBL" id="TIA84009.1"/>
    </source>
</evidence>
<dbReference type="AlphaFoldDB" id="A0A4T0F8V1"/>
<feature type="transmembrane region" description="Helical" evidence="10">
    <location>
        <begin position="46"/>
        <end position="68"/>
    </location>
</feature>
<keyword evidence="12" id="KW-1185">Reference proteome</keyword>
<name>A0A4T0F8V1_9BASI</name>
<dbReference type="EMBL" id="SPNW01000188">
    <property type="protein sequence ID" value="TIA84009.1"/>
    <property type="molecule type" value="Genomic_DNA"/>
</dbReference>
<protein>
    <recommendedName>
        <fullName evidence="10">Hexosyltransferase</fullName>
        <ecNumber evidence="10">2.4.1.-</ecNumber>
    </recommendedName>
</protein>
<comment type="caution">
    <text evidence="11">The sequence shown here is derived from an EMBL/GenBank/DDBJ whole genome shotgun (WGS) entry which is preliminary data.</text>
</comment>
<gene>
    <name evidence="11" type="ORF">E3P99_04134</name>
</gene>
<proteinExistence type="inferred from homology"/>
<dbReference type="PANTHER" id="PTHR11214:SF333">
    <property type="entry name" value="GLYCOSYLTRANSFERASE FAMILY 31 PROTEIN"/>
    <property type="match status" value="1"/>
</dbReference>
<dbReference type="GO" id="GO:0051072">
    <property type="term" value="P:4,6-pyruvylated galactose residue biosynthetic process"/>
    <property type="evidence" value="ECO:0007669"/>
    <property type="project" value="TreeGrafter"/>
</dbReference>
<keyword evidence="3 10" id="KW-0328">Glycosyltransferase</keyword>
<sequence>MNRNARRNAKSLDLSLEYDENDFKLRRSWFGRLYSLPYFPKNRYSAMWALLALLLFALSLTKFLMWYLNPDKEPLPWRTYCQESSPFPHQLADSLPPITVLVGVMSIDRYAERRNVIRHTYARKASPRDGRHIQVVFVIAEPRPSLRHAVYLEQETFGDLVILDSKETMNSGKTYNFLSWASEHAWLPDPATLPTHQISFPSAYNNAHQNTLEDLQQVNSQEMEDDIHAYDQVVKDSVVIDNDDDTLDLTLDGQEPDAQKHTDRITRPIGAEVGYKRPDFVVKADDDSFIILGELERHLRILPKSLVYWGYLIKNKFMGGQAYALSFDMVEWIANSDFPKSHGYGVEDKMTAYWVSHHPEADKIQWVSERCWIYNHPKTHTVYSHGFLFPSQVSKVREEGVPGTLSVEEQIRRGQGNLNHSEAYSTVFKWGQKYTEPRKHLSAVDRVAALVEGADESLSQDEKHFG</sequence>
<evidence type="ECO:0000256" key="7">
    <source>
        <dbReference type="ARBA" id="ARBA00022989"/>
    </source>
</evidence>
<feature type="non-terminal residue" evidence="11">
    <location>
        <position position="466"/>
    </location>
</feature>
<evidence type="ECO:0000256" key="3">
    <source>
        <dbReference type="ARBA" id="ARBA00022676"/>
    </source>
</evidence>
<dbReference type="GO" id="GO:0016758">
    <property type="term" value="F:hexosyltransferase activity"/>
    <property type="evidence" value="ECO:0007669"/>
    <property type="project" value="InterPro"/>
</dbReference>
<evidence type="ECO:0000256" key="2">
    <source>
        <dbReference type="ARBA" id="ARBA00008661"/>
    </source>
</evidence>
<comment type="subcellular location">
    <subcellularLocation>
        <location evidence="1 10">Golgi apparatus membrane</location>
        <topology evidence="1 10">Single-pass type II membrane protein</topology>
    </subcellularLocation>
</comment>
<evidence type="ECO:0000256" key="5">
    <source>
        <dbReference type="ARBA" id="ARBA00022692"/>
    </source>
</evidence>
<keyword evidence="8 10" id="KW-0333">Golgi apparatus</keyword>
<dbReference type="EC" id="2.4.1.-" evidence="10"/>
<dbReference type="GO" id="GO:0000139">
    <property type="term" value="C:Golgi membrane"/>
    <property type="evidence" value="ECO:0007669"/>
    <property type="project" value="UniProtKB-SubCell"/>
</dbReference>
<keyword evidence="6 10" id="KW-0735">Signal-anchor</keyword>
<dbReference type="Pfam" id="PF01762">
    <property type="entry name" value="Galactosyl_T"/>
    <property type="match status" value="1"/>
</dbReference>
<evidence type="ECO:0000256" key="8">
    <source>
        <dbReference type="ARBA" id="ARBA00023034"/>
    </source>
</evidence>
<accession>A0A4T0F8V1</accession>
<evidence type="ECO:0000313" key="12">
    <source>
        <dbReference type="Proteomes" id="UP000310189"/>
    </source>
</evidence>
<dbReference type="Proteomes" id="UP000310189">
    <property type="component" value="Unassembled WGS sequence"/>
</dbReference>
<evidence type="ECO:0000256" key="9">
    <source>
        <dbReference type="ARBA" id="ARBA00023136"/>
    </source>
</evidence>
<evidence type="ECO:0000256" key="10">
    <source>
        <dbReference type="RuleBase" id="RU363063"/>
    </source>
</evidence>
<keyword evidence="4" id="KW-0808">Transferase</keyword>
<dbReference type="InterPro" id="IPR002659">
    <property type="entry name" value="Glyco_trans_31"/>
</dbReference>
<organism evidence="11 12">
    <name type="scientific">Wallemia hederae</name>
    <dbReference type="NCBI Taxonomy" id="1540922"/>
    <lineage>
        <taxon>Eukaryota</taxon>
        <taxon>Fungi</taxon>
        <taxon>Dikarya</taxon>
        <taxon>Basidiomycota</taxon>
        <taxon>Wallemiomycotina</taxon>
        <taxon>Wallemiomycetes</taxon>
        <taxon>Wallemiales</taxon>
        <taxon>Wallemiaceae</taxon>
        <taxon>Wallemia</taxon>
    </lineage>
</organism>
<reference evidence="11 12" key="1">
    <citation type="submission" date="2019-03" db="EMBL/GenBank/DDBJ databases">
        <title>Sequencing 23 genomes of Wallemia ichthyophaga.</title>
        <authorList>
            <person name="Gostincar C."/>
        </authorList>
    </citation>
    <scope>NUCLEOTIDE SEQUENCE [LARGE SCALE GENOMIC DNA]</scope>
    <source>
        <strain evidence="11 12">EXF-5753</strain>
    </source>
</reference>
<dbReference type="OrthoDB" id="2139606at2759"/>
<evidence type="ECO:0000256" key="4">
    <source>
        <dbReference type="ARBA" id="ARBA00022679"/>
    </source>
</evidence>
<keyword evidence="7 10" id="KW-1133">Transmembrane helix</keyword>
<dbReference type="PANTHER" id="PTHR11214">
    <property type="entry name" value="BETA-1,3-N-ACETYLGLUCOSAMINYLTRANSFERASE"/>
    <property type="match status" value="1"/>
</dbReference>
<keyword evidence="9 10" id="KW-0472">Membrane</keyword>
<evidence type="ECO:0000256" key="6">
    <source>
        <dbReference type="ARBA" id="ARBA00022968"/>
    </source>
</evidence>
<keyword evidence="5 10" id="KW-0812">Transmembrane</keyword>